<keyword evidence="1 2" id="KW-0238">DNA-binding</keyword>
<dbReference type="Pfam" id="PF00440">
    <property type="entry name" value="TetR_N"/>
    <property type="match status" value="1"/>
</dbReference>
<protein>
    <submittedName>
        <fullName evidence="4">TetR family transcriptional regulator</fullName>
    </submittedName>
</protein>
<proteinExistence type="predicted"/>
<evidence type="ECO:0000313" key="5">
    <source>
        <dbReference type="Proteomes" id="UP000092574"/>
    </source>
</evidence>
<accession>A0A1C7I9H1</accession>
<evidence type="ECO:0000313" key="4">
    <source>
        <dbReference type="EMBL" id="ANU76306.1"/>
    </source>
</evidence>
<dbReference type="Proteomes" id="UP000092574">
    <property type="component" value="Chromosome"/>
</dbReference>
<dbReference type="Gene3D" id="1.10.357.10">
    <property type="entry name" value="Tetracycline Repressor, domain 2"/>
    <property type="match status" value="1"/>
</dbReference>
<organism evidence="4 5">
    <name type="scientific">Blautia pseudococcoides</name>
    <dbReference type="NCBI Taxonomy" id="1796616"/>
    <lineage>
        <taxon>Bacteria</taxon>
        <taxon>Bacillati</taxon>
        <taxon>Bacillota</taxon>
        <taxon>Clostridia</taxon>
        <taxon>Lachnospirales</taxon>
        <taxon>Lachnospiraceae</taxon>
        <taxon>Blautia</taxon>
    </lineage>
</organism>
<feature type="domain" description="HTH tetR-type" evidence="3">
    <location>
        <begin position="10"/>
        <end position="70"/>
    </location>
</feature>
<evidence type="ECO:0000259" key="3">
    <source>
        <dbReference type="PROSITE" id="PS50977"/>
    </source>
</evidence>
<name>A0A1C7I9H1_9FIRM</name>
<dbReference type="RefSeq" id="WP_065542477.1">
    <property type="nucleotide sequence ID" value="NZ_CP015405.2"/>
</dbReference>
<dbReference type="InterPro" id="IPR009057">
    <property type="entry name" value="Homeodomain-like_sf"/>
</dbReference>
<dbReference type="PANTHER" id="PTHR43479:SF11">
    <property type="entry name" value="ACREF_ENVCD OPERON REPRESSOR-RELATED"/>
    <property type="match status" value="1"/>
</dbReference>
<dbReference type="STRING" id="1796616.A4V09_11325"/>
<keyword evidence="5" id="KW-1185">Reference proteome</keyword>
<feature type="DNA-binding region" description="H-T-H motif" evidence="2">
    <location>
        <begin position="33"/>
        <end position="52"/>
    </location>
</feature>
<evidence type="ECO:0000256" key="2">
    <source>
        <dbReference type="PROSITE-ProRule" id="PRU00335"/>
    </source>
</evidence>
<dbReference type="SUPFAM" id="SSF46689">
    <property type="entry name" value="Homeodomain-like"/>
    <property type="match status" value="1"/>
</dbReference>
<dbReference type="OrthoDB" id="9812484at2"/>
<sequence>MPRFNEKERTEIYAALRKEGERLFSNLGTKKVTISDLCKAVNISKGSYYLFYPNKENLYWDIINTLHQKIFRNMDAMIQNKGKNSLLELIPQIIKGYLQVTRKHPILSINNKQKEYLYLKERDTDPNILFGLQINILMKLIDETGVQYKYPKEIIVRMLDIIVLMLSDKKLSEKEESILINIMTTVVY</sequence>
<dbReference type="EMBL" id="CP015405">
    <property type="protein sequence ID" value="ANU76306.1"/>
    <property type="molecule type" value="Genomic_DNA"/>
</dbReference>
<dbReference type="AlphaFoldDB" id="A0A1C7I9H1"/>
<dbReference type="PANTHER" id="PTHR43479">
    <property type="entry name" value="ACREF/ENVCD OPERON REPRESSOR-RELATED"/>
    <property type="match status" value="1"/>
</dbReference>
<dbReference type="InterPro" id="IPR001647">
    <property type="entry name" value="HTH_TetR"/>
</dbReference>
<dbReference type="InterPro" id="IPR050624">
    <property type="entry name" value="HTH-type_Tx_Regulator"/>
</dbReference>
<dbReference type="KEGG" id="byl:A4V09_11325"/>
<evidence type="ECO:0000256" key="1">
    <source>
        <dbReference type="ARBA" id="ARBA00023125"/>
    </source>
</evidence>
<dbReference type="PROSITE" id="PS50977">
    <property type="entry name" value="HTH_TETR_2"/>
    <property type="match status" value="1"/>
</dbReference>
<reference evidence="4" key="1">
    <citation type="submission" date="2017-04" db="EMBL/GenBank/DDBJ databases">
        <title>Complete Genome Sequences of Twelve Strains of a Stable Defined Moderately Diverse Mouse Microbiota 2 (sDMDMm2).</title>
        <authorList>
            <person name="Uchimura Y."/>
            <person name="Wyss M."/>
            <person name="Brugiroux S."/>
            <person name="Limenitakis J.P."/>
            <person name="Stecher B."/>
            <person name="McCoy K.D."/>
            <person name="Macpherson A.J."/>
        </authorList>
    </citation>
    <scope>NUCLEOTIDE SEQUENCE</scope>
    <source>
        <strain evidence="4">YL58</strain>
    </source>
</reference>
<dbReference type="GO" id="GO:0003677">
    <property type="term" value="F:DNA binding"/>
    <property type="evidence" value="ECO:0007669"/>
    <property type="project" value="UniProtKB-UniRule"/>
</dbReference>
<gene>
    <name evidence="4" type="ORF">A4V09_11325</name>
</gene>